<sequence>MQGHNFFRESIHESNQMPNILQNSNSLALTYLSSFFNSPTFSHHRLGFALFNFSPLFSSLQMRFRYKGRALRI</sequence>
<proteinExistence type="predicted"/>
<keyword evidence="2" id="KW-1185">Reference proteome</keyword>
<comment type="caution">
    <text evidence="1">The sequence shown here is derived from an EMBL/GenBank/DDBJ whole genome shotgun (WGS) entry which is preliminary data.</text>
</comment>
<dbReference type="Proteomes" id="UP001372338">
    <property type="component" value="Unassembled WGS sequence"/>
</dbReference>
<protein>
    <submittedName>
        <fullName evidence="1">Uncharacterized protein</fullName>
    </submittedName>
</protein>
<evidence type="ECO:0000313" key="1">
    <source>
        <dbReference type="EMBL" id="KAK7273056.1"/>
    </source>
</evidence>
<accession>A0AAN9IHY0</accession>
<evidence type="ECO:0000313" key="2">
    <source>
        <dbReference type="Proteomes" id="UP001372338"/>
    </source>
</evidence>
<gene>
    <name evidence="1" type="ORF">RIF29_14102</name>
</gene>
<reference evidence="1 2" key="1">
    <citation type="submission" date="2024-01" db="EMBL/GenBank/DDBJ databases">
        <title>The genomes of 5 underutilized Papilionoideae crops provide insights into root nodulation and disease resistanc.</title>
        <authorList>
            <person name="Yuan L."/>
        </authorList>
    </citation>
    <scope>NUCLEOTIDE SEQUENCE [LARGE SCALE GENOMIC DNA]</scope>
    <source>
        <strain evidence="1">ZHUSHIDOU_FW_LH</strain>
        <tissue evidence="1">Leaf</tissue>
    </source>
</reference>
<dbReference type="AlphaFoldDB" id="A0AAN9IHY0"/>
<organism evidence="1 2">
    <name type="scientific">Crotalaria pallida</name>
    <name type="common">Smooth rattlebox</name>
    <name type="synonym">Crotalaria striata</name>
    <dbReference type="NCBI Taxonomy" id="3830"/>
    <lineage>
        <taxon>Eukaryota</taxon>
        <taxon>Viridiplantae</taxon>
        <taxon>Streptophyta</taxon>
        <taxon>Embryophyta</taxon>
        <taxon>Tracheophyta</taxon>
        <taxon>Spermatophyta</taxon>
        <taxon>Magnoliopsida</taxon>
        <taxon>eudicotyledons</taxon>
        <taxon>Gunneridae</taxon>
        <taxon>Pentapetalae</taxon>
        <taxon>rosids</taxon>
        <taxon>fabids</taxon>
        <taxon>Fabales</taxon>
        <taxon>Fabaceae</taxon>
        <taxon>Papilionoideae</taxon>
        <taxon>50 kb inversion clade</taxon>
        <taxon>genistoids sensu lato</taxon>
        <taxon>core genistoids</taxon>
        <taxon>Crotalarieae</taxon>
        <taxon>Crotalaria</taxon>
    </lineage>
</organism>
<name>A0AAN9IHY0_CROPI</name>
<dbReference type="EMBL" id="JAYWIO010000003">
    <property type="protein sequence ID" value="KAK7273056.1"/>
    <property type="molecule type" value="Genomic_DNA"/>
</dbReference>